<dbReference type="Gene3D" id="2.60.40.10">
    <property type="entry name" value="Immunoglobulins"/>
    <property type="match status" value="1"/>
</dbReference>
<dbReference type="InterPro" id="IPR011042">
    <property type="entry name" value="6-blade_b-propeller_TolB-like"/>
</dbReference>
<dbReference type="InterPro" id="IPR013783">
    <property type="entry name" value="Ig-like_fold"/>
</dbReference>
<feature type="compositionally biased region" description="Basic and acidic residues" evidence="1">
    <location>
        <begin position="790"/>
        <end position="802"/>
    </location>
</feature>
<accession>A0A1G9VSY4</accession>
<dbReference type="PANTHER" id="PTHR19328:SF13">
    <property type="entry name" value="HIPL1 PROTEIN"/>
    <property type="match status" value="1"/>
</dbReference>
<dbReference type="InterPro" id="IPR011041">
    <property type="entry name" value="Quinoprot_gluc/sorb_DH_b-prop"/>
</dbReference>
<dbReference type="Gene3D" id="2.120.10.30">
    <property type="entry name" value="TolB, C-terminal domain"/>
    <property type="match status" value="1"/>
</dbReference>
<protein>
    <submittedName>
        <fullName evidence="3">Glucose / Sorbosone dehydrogenase</fullName>
    </submittedName>
</protein>
<proteinExistence type="predicted"/>
<dbReference type="Proteomes" id="UP000199004">
    <property type="component" value="Unassembled WGS sequence"/>
</dbReference>
<dbReference type="PANTHER" id="PTHR19328">
    <property type="entry name" value="HEDGEHOG-INTERACTING PROTEIN"/>
    <property type="match status" value="1"/>
</dbReference>
<reference evidence="3 4" key="1">
    <citation type="submission" date="2016-10" db="EMBL/GenBank/DDBJ databases">
        <authorList>
            <person name="de Groot N.N."/>
        </authorList>
    </citation>
    <scope>NUCLEOTIDE SEQUENCE [LARGE SCALE GENOMIC DNA]</scope>
    <source>
        <strain evidence="3 4">CGMCC 1.11147</strain>
    </source>
</reference>
<dbReference type="Pfam" id="PF07995">
    <property type="entry name" value="GSDH"/>
    <property type="match status" value="1"/>
</dbReference>
<evidence type="ECO:0000256" key="1">
    <source>
        <dbReference type="SAM" id="MobiDB-lite"/>
    </source>
</evidence>
<evidence type="ECO:0000259" key="2">
    <source>
        <dbReference type="Pfam" id="PF07995"/>
    </source>
</evidence>
<dbReference type="SUPFAM" id="SSF50952">
    <property type="entry name" value="Soluble quinoprotein glucose dehydrogenase"/>
    <property type="match status" value="1"/>
</dbReference>
<name>A0A1G9VSY4_9ACTN</name>
<evidence type="ECO:0000313" key="3">
    <source>
        <dbReference type="EMBL" id="SDM75051.1"/>
    </source>
</evidence>
<keyword evidence="4" id="KW-1185">Reference proteome</keyword>
<feature type="domain" description="Glucose/Sorbosone dehydrogenase" evidence="2">
    <location>
        <begin position="326"/>
        <end position="589"/>
    </location>
</feature>
<gene>
    <name evidence="3" type="ORF">SAMN05192576_0847</name>
</gene>
<evidence type="ECO:0000313" key="4">
    <source>
        <dbReference type="Proteomes" id="UP000199004"/>
    </source>
</evidence>
<dbReference type="STRING" id="1005944.SAMN05192576_0847"/>
<dbReference type="EMBL" id="FNIC01000001">
    <property type="protein sequence ID" value="SDM75051.1"/>
    <property type="molecule type" value="Genomic_DNA"/>
</dbReference>
<dbReference type="GO" id="GO:0005975">
    <property type="term" value="P:carbohydrate metabolic process"/>
    <property type="evidence" value="ECO:0007669"/>
    <property type="project" value="UniProtKB-ARBA"/>
</dbReference>
<feature type="region of interest" description="Disordered" evidence="1">
    <location>
        <begin position="777"/>
        <end position="808"/>
    </location>
</feature>
<organism evidence="3 4">
    <name type="scientific">Nocardioides szechwanensis</name>
    <dbReference type="NCBI Taxonomy" id="1005944"/>
    <lineage>
        <taxon>Bacteria</taxon>
        <taxon>Bacillati</taxon>
        <taxon>Actinomycetota</taxon>
        <taxon>Actinomycetes</taxon>
        <taxon>Propionibacteriales</taxon>
        <taxon>Nocardioidaceae</taxon>
        <taxon>Nocardioides</taxon>
    </lineage>
</organism>
<dbReference type="AlphaFoldDB" id="A0A1G9VSY4"/>
<sequence>MTDNGAMLRLVVATVLALCAAGPVTLVLPNPEAVAAARPVLSSAPAVPMVGEKLTLRTRLSTRIERPVRLERRSGRTWITVRQGESTRRGVVRFSISAPDTATSLRVVAKEHRAGGQHYAAVVSRPATVQGSRQAVGLSVSLDPGGLVDAAVTVSHARPGRSVALQAQGPDGRWSTIAVRRSGASRVLLDDATTISAVRGTPLRAWVSAYRGAEGASSPVHQPPSVSVPTVLAGDQVRLAVTTGGAVDVVRFYVDGVPVAVDTAAPWETVMDPRVGDHDFVARAVGPLESVLSPVVGHALAASPIGVDSGVAEGFALERVQSGLALPTSAAATPGGAVLVTEKGGQVVAVQPTAEAGNAAWSPPRVVLDLTADVADEGDGGLTGIAVDPDFADNGYVYLAYVLDGGPDGLPSQQVARFTWDGTVLQPASRHLVLGSVTGAACSAPEKIRTPDCVPLIGEAHTIGDLAFDGEGRLLVGVGDGALYTAPGGLRGRVEAWRAQDPEVLAGKVLRIDPATGRGVADNPLHTGDGSSNASRVLALGLRNPFRFAVRGDQLVLGDVGENAWEEIDVMSLGDGDGSVPNFGWPCREGDSDTALGDVSDPDSPWRGCLDVRAPGGSRAPAHAYPHTGNGGSLTGGVFLDSPGYPDSLRGRYVFGDYTQMFIRTAELTVGGGVSAVTDLADSSAAGGPVKFFTGPDGWVWSVSIVSGSLERIRWTGEGPDDTCPVGSFRRSFHDLDGPDSAFDQEYTSDPEYSWMYPYVAVQLPSQGLAEATCEPDIRLPSTDGSPWASHDDPDGRPHPGDRFGTSWRGRIDVEPGTYRVRVAGSEWVRLWIDNQEVHDFYADEFWGDARVHDVVLTKGQHVLRAEHVHGDREVAAAAITWERVGGPPSVSIVLPANGHVAANGSVPWSLVVSDPDGDDVAALSGRTELAVDLLHYTGNAFHAHPSSRISGQLSGTFSLDDVHAPGNLVARLRATVTDASGASTTSLPAYVCLPGSTAGPCAP</sequence>
<dbReference type="InterPro" id="IPR012938">
    <property type="entry name" value="Glc/Sorbosone_DH"/>
</dbReference>